<organism evidence="1 2">
    <name type="scientific">Pelolinea submarina</name>
    <dbReference type="NCBI Taxonomy" id="913107"/>
    <lineage>
        <taxon>Bacteria</taxon>
        <taxon>Bacillati</taxon>
        <taxon>Chloroflexota</taxon>
        <taxon>Anaerolineae</taxon>
        <taxon>Anaerolineales</taxon>
        <taxon>Anaerolineaceae</taxon>
        <taxon>Pelolinea</taxon>
    </lineage>
</organism>
<keyword evidence="2" id="KW-1185">Reference proteome</keyword>
<evidence type="ECO:0000313" key="2">
    <source>
        <dbReference type="Proteomes" id="UP000256388"/>
    </source>
</evidence>
<dbReference type="OrthoDB" id="9802525at2"/>
<reference evidence="1 2" key="1">
    <citation type="submission" date="2018-08" db="EMBL/GenBank/DDBJ databases">
        <title>Genomic Encyclopedia of Type Strains, Phase IV (KMG-IV): sequencing the most valuable type-strain genomes for metagenomic binning, comparative biology and taxonomic classification.</title>
        <authorList>
            <person name="Goeker M."/>
        </authorList>
    </citation>
    <scope>NUCLEOTIDE SEQUENCE [LARGE SCALE GENOMIC DNA]</scope>
    <source>
        <strain evidence="1 2">DSM 23923</strain>
    </source>
</reference>
<name>A0A347ZRB8_9CHLR</name>
<dbReference type="Proteomes" id="UP000256388">
    <property type="component" value="Unassembled WGS sequence"/>
</dbReference>
<sequence>MTEPSICILPKLKGPGGPSSFQAKLIRGLSALGIAAHHDPHTPGTQAVLVIGATRQFNELFYAKRKHIRIIQRLDGMNWLHKQQTTGWKHYLRSERMNLQLSFIRRWLADEIVYQSNFTRDWWNTVYGSLRKPNRVIHNGVDLNTFNPEGENQLPEDFIRLLVVEGSFKGGHERDLFNAVEAANRLSVKLNRQVELMVVGNAPQYMREQVASIQKATVRWMGLVPHEQIPDLDRSAHLLFPAEINAACPNSVVEALASGLPVVSYATGSLPELIGEDGGAVVPYGSNYWHLEEPETDLLVDAAVKVLDDLPAYRASARKRAETHFGLEQMVADYKEVLLGE</sequence>
<dbReference type="RefSeq" id="WP_116224719.1">
    <property type="nucleotide sequence ID" value="NZ_AP018437.1"/>
</dbReference>
<keyword evidence="1" id="KW-0808">Transferase</keyword>
<dbReference type="GO" id="GO:0016740">
    <property type="term" value="F:transferase activity"/>
    <property type="evidence" value="ECO:0007669"/>
    <property type="project" value="UniProtKB-KW"/>
</dbReference>
<accession>A0A347ZRB8</accession>
<dbReference type="PANTHER" id="PTHR12526">
    <property type="entry name" value="GLYCOSYLTRANSFERASE"/>
    <property type="match status" value="1"/>
</dbReference>
<dbReference type="CDD" id="cd03801">
    <property type="entry name" value="GT4_PimA-like"/>
    <property type="match status" value="1"/>
</dbReference>
<dbReference type="AlphaFoldDB" id="A0A347ZRB8"/>
<evidence type="ECO:0000313" key="1">
    <source>
        <dbReference type="EMBL" id="REG11595.1"/>
    </source>
</evidence>
<dbReference type="Pfam" id="PF13692">
    <property type="entry name" value="Glyco_trans_1_4"/>
    <property type="match status" value="1"/>
</dbReference>
<protein>
    <submittedName>
        <fullName evidence="1">Glycosyltransferase involved in cell wall biosynthesis</fullName>
    </submittedName>
</protein>
<dbReference type="EMBL" id="QUMS01000001">
    <property type="protein sequence ID" value="REG11595.1"/>
    <property type="molecule type" value="Genomic_DNA"/>
</dbReference>
<comment type="caution">
    <text evidence="1">The sequence shown here is derived from an EMBL/GenBank/DDBJ whole genome shotgun (WGS) entry which is preliminary data.</text>
</comment>
<dbReference type="SUPFAM" id="SSF53756">
    <property type="entry name" value="UDP-Glycosyltransferase/glycogen phosphorylase"/>
    <property type="match status" value="1"/>
</dbReference>
<gene>
    <name evidence="1" type="ORF">DFR64_1487</name>
</gene>
<proteinExistence type="predicted"/>
<dbReference type="Gene3D" id="3.40.50.2000">
    <property type="entry name" value="Glycogen Phosphorylase B"/>
    <property type="match status" value="2"/>
</dbReference>